<dbReference type="InterPro" id="IPR007492">
    <property type="entry name" value="LytTR_DNA-bd_dom"/>
</dbReference>
<proteinExistence type="predicted"/>
<accession>A0ABX7VQF5</accession>
<feature type="domain" description="HTH LytTR-type" evidence="1">
    <location>
        <begin position="1"/>
        <end position="44"/>
    </location>
</feature>
<gene>
    <name evidence="2" type="ORF">ERJ70_05135</name>
</gene>
<dbReference type="EMBL" id="CP046956">
    <property type="protein sequence ID" value="QTM98733.1"/>
    <property type="molecule type" value="Genomic_DNA"/>
</dbReference>
<keyword evidence="3" id="KW-1185">Reference proteome</keyword>
<name>A0ABX7VQF5_9BACI</name>
<dbReference type="PROSITE" id="PS50930">
    <property type="entry name" value="HTH_LYTTR"/>
    <property type="match status" value="1"/>
</dbReference>
<sequence>MDQTLPRDRFIRISKSFVVNLFKISHFETTFNGTLCVHFKSGRRNMHLVIKSVISSILKMNRRDKK</sequence>
<protein>
    <recommendedName>
        <fullName evidence="1">HTH LytTR-type domain-containing protein</fullName>
    </recommendedName>
</protein>
<evidence type="ECO:0000259" key="1">
    <source>
        <dbReference type="PROSITE" id="PS50930"/>
    </source>
</evidence>
<organism evidence="2 3">
    <name type="scientific">Sediminibacillus dalangtanensis</name>
    <dbReference type="NCBI Taxonomy" id="2729421"/>
    <lineage>
        <taxon>Bacteria</taxon>
        <taxon>Bacillati</taxon>
        <taxon>Bacillota</taxon>
        <taxon>Bacilli</taxon>
        <taxon>Bacillales</taxon>
        <taxon>Bacillaceae</taxon>
        <taxon>Sediminibacillus</taxon>
    </lineage>
</organism>
<evidence type="ECO:0000313" key="2">
    <source>
        <dbReference type="EMBL" id="QTM98733.1"/>
    </source>
</evidence>
<evidence type="ECO:0000313" key="3">
    <source>
        <dbReference type="Proteomes" id="UP000665043"/>
    </source>
</evidence>
<dbReference type="Proteomes" id="UP000665043">
    <property type="component" value="Chromosome"/>
</dbReference>
<dbReference type="Pfam" id="PF04397">
    <property type="entry name" value="LytTR"/>
    <property type="match status" value="1"/>
</dbReference>
<reference evidence="2 3" key="1">
    <citation type="submission" date="2019-12" db="EMBL/GenBank/DDBJ databases">
        <title>The whole genome sequencing of a strain isolated from a Mars analog, Dalangtan Playa.</title>
        <authorList>
            <person name="Huang T."/>
        </authorList>
    </citation>
    <scope>NUCLEOTIDE SEQUENCE [LARGE SCALE GENOMIC DNA]</scope>
    <source>
        <strain evidence="2 3">DP4-553-S</strain>
    </source>
</reference>